<protein>
    <recommendedName>
        <fullName evidence="1">Ubiquitin-like domain-containing protein</fullName>
    </recommendedName>
</protein>
<proteinExistence type="predicted"/>
<accession>A0A0D3I6B3</accession>
<dbReference type="InterPro" id="IPR000626">
    <property type="entry name" value="Ubiquitin-like_dom"/>
</dbReference>
<dbReference type="KEGG" id="ehx:EMIHUDRAFT_49077"/>
<dbReference type="PaxDb" id="2903-EOD06798"/>
<dbReference type="EnsemblProtists" id="EOD06798">
    <property type="protein sequence ID" value="EOD06798"/>
    <property type="gene ID" value="EMIHUDRAFT_49077"/>
</dbReference>
<dbReference type="SUPFAM" id="SSF54236">
    <property type="entry name" value="Ubiquitin-like"/>
    <property type="match status" value="1"/>
</dbReference>
<dbReference type="SMART" id="SM00213">
    <property type="entry name" value="UBQ"/>
    <property type="match status" value="1"/>
</dbReference>
<organism evidence="2 3">
    <name type="scientific">Emiliania huxleyi (strain CCMP1516)</name>
    <dbReference type="NCBI Taxonomy" id="280463"/>
    <lineage>
        <taxon>Eukaryota</taxon>
        <taxon>Haptista</taxon>
        <taxon>Haptophyta</taxon>
        <taxon>Prymnesiophyceae</taxon>
        <taxon>Isochrysidales</taxon>
        <taxon>Noelaerhabdaceae</taxon>
        <taxon>Emiliania</taxon>
    </lineage>
</organism>
<dbReference type="InterPro" id="IPR022617">
    <property type="entry name" value="Rad60/SUMO-like_dom"/>
</dbReference>
<dbReference type="Proteomes" id="UP000013827">
    <property type="component" value="Unassembled WGS sequence"/>
</dbReference>
<dbReference type="HOGENOM" id="CLU_148322_6_0_1"/>
<evidence type="ECO:0000313" key="3">
    <source>
        <dbReference type="Proteomes" id="UP000013827"/>
    </source>
</evidence>
<name>A0A0D3I6B3_EMIH1</name>
<dbReference type="InterPro" id="IPR029071">
    <property type="entry name" value="Ubiquitin-like_domsf"/>
</dbReference>
<dbReference type="GeneID" id="17252912"/>
<feature type="domain" description="Ubiquitin-like" evidence="1">
    <location>
        <begin position="9"/>
        <end position="79"/>
    </location>
</feature>
<dbReference type="AlphaFoldDB" id="A0A0D3I6B3"/>
<dbReference type="STRING" id="2903.R1BAU7"/>
<reference evidence="2" key="2">
    <citation type="submission" date="2024-10" db="UniProtKB">
        <authorList>
            <consortium name="EnsemblProtists"/>
        </authorList>
    </citation>
    <scope>IDENTIFICATION</scope>
</reference>
<dbReference type="Gene3D" id="3.10.20.90">
    <property type="entry name" value="Phosphatidylinositol 3-kinase Catalytic Subunit, Chain A, domain 1"/>
    <property type="match status" value="1"/>
</dbReference>
<dbReference type="Pfam" id="PF11976">
    <property type="entry name" value="Rad60-SLD"/>
    <property type="match status" value="1"/>
</dbReference>
<sequence length="79" mass="8745">ASSSSAELMTLRVIDEDGAEVYFTLKPTTPLKKLMHVYCNRKGVPLSNMRFLLDGQRIDEAKTPGEMGMEDGEVIVAEI</sequence>
<evidence type="ECO:0000259" key="1">
    <source>
        <dbReference type="PROSITE" id="PS50053"/>
    </source>
</evidence>
<keyword evidence="3" id="KW-1185">Reference proteome</keyword>
<reference evidence="3" key="1">
    <citation type="journal article" date="2013" name="Nature">
        <title>Pan genome of the phytoplankton Emiliania underpins its global distribution.</title>
        <authorList>
            <person name="Read B.A."/>
            <person name="Kegel J."/>
            <person name="Klute M.J."/>
            <person name="Kuo A."/>
            <person name="Lefebvre S.C."/>
            <person name="Maumus F."/>
            <person name="Mayer C."/>
            <person name="Miller J."/>
            <person name="Monier A."/>
            <person name="Salamov A."/>
            <person name="Young J."/>
            <person name="Aguilar M."/>
            <person name="Claverie J.M."/>
            <person name="Frickenhaus S."/>
            <person name="Gonzalez K."/>
            <person name="Herman E.K."/>
            <person name="Lin Y.C."/>
            <person name="Napier J."/>
            <person name="Ogata H."/>
            <person name="Sarno A.F."/>
            <person name="Shmutz J."/>
            <person name="Schroeder D."/>
            <person name="de Vargas C."/>
            <person name="Verret F."/>
            <person name="von Dassow P."/>
            <person name="Valentin K."/>
            <person name="Van de Peer Y."/>
            <person name="Wheeler G."/>
            <person name="Dacks J.B."/>
            <person name="Delwiche C.F."/>
            <person name="Dyhrman S.T."/>
            <person name="Glockner G."/>
            <person name="John U."/>
            <person name="Richards T."/>
            <person name="Worden A.Z."/>
            <person name="Zhang X."/>
            <person name="Grigoriev I.V."/>
            <person name="Allen A.E."/>
            <person name="Bidle K."/>
            <person name="Borodovsky M."/>
            <person name="Bowler C."/>
            <person name="Brownlee C."/>
            <person name="Cock J.M."/>
            <person name="Elias M."/>
            <person name="Gladyshev V.N."/>
            <person name="Groth M."/>
            <person name="Guda C."/>
            <person name="Hadaegh A."/>
            <person name="Iglesias-Rodriguez M.D."/>
            <person name="Jenkins J."/>
            <person name="Jones B.M."/>
            <person name="Lawson T."/>
            <person name="Leese F."/>
            <person name="Lindquist E."/>
            <person name="Lobanov A."/>
            <person name="Lomsadze A."/>
            <person name="Malik S.B."/>
            <person name="Marsh M.E."/>
            <person name="Mackinder L."/>
            <person name="Mock T."/>
            <person name="Mueller-Roeber B."/>
            <person name="Pagarete A."/>
            <person name="Parker M."/>
            <person name="Probert I."/>
            <person name="Quesneville H."/>
            <person name="Raines C."/>
            <person name="Rensing S.A."/>
            <person name="Riano-Pachon D.M."/>
            <person name="Richier S."/>
            <person name="Rokitta S."/>
            <person name="Shiraiwa Y."/>
            <person name="Soanes D.M."/>
            <person name="van der Giezen M."/>
            <person name="Wahlund T.M."/>
            <person name="Williams B."/>
            <person name="Wilson W."/>
            <person name="Wolfe G."/>
            <person name="Wurch L.L."/>
        </authorList>
    </citation>
    <scope>NUCLEOTIDE SEQUENCE</scope>
</reference>
<dbReference type="eggNOG" id="KOG1769">
    <property type="taxonomic scope" value="Eukaryota"/>
</dbReference>
<dbReference type="RefSeq" id="XP_005759227.1">
    <property type="nucleotide sequence ID" value="XM_005759170.1"/>
</dbReference>
<dbReference type="PANTHER" id="PTHR10562">
    <property type="entry name" value="SMALL UBIQUITIN-RELATED MODIFIER"/>
    <property type="match status" value="1"/>
</dbReference>
<dbReference type="PROSITE" id="PS50053">
    <property type="entry name" value="UBIQUITIN_2"/>
    <property type="match status" value="1"/>
</dbReference>
<evidence type="ECO:0000313" key="2">
    <source>
        <dbReference type="EnsemblProtists" id="EOD06798"/>
    </source>
</evidence>